<dbReference type="AlphaFoldDB" id="A0A0X8FLH4"/>
<name>A0A0X8FLH4_9LACT</name>
<dbReference type="KEGG" id="auh:AWM75_04330"/>
<reference evidence="1 2" key="1">
    <citation type="journal article" date="2016" name="Genome Announc.">
        <title>Complete Genome Sequences of Aerococcus christensenii CCUG 28831T, Aerococcus sanguinicola CCUG 43001T, Aerococcus urinae CCUG 36881T, Aerococcus urinaeequi CCUG 28094T, Aerococcus urinaehominis CCUG 42038 BT, and Aerococcus viridans CCUG 4311T.</title>
        <authorList>
            <person name="Carkaci D."/>
            <person name="Dargis R."/>
            <person name="Nielsen X.C."/>
            <person name="Skovgaard O."/>
            <person name="Fuursted K."/>
            <person name="Christensen J.J."/>
        </authorList>
    </citation>
    <scope>NUCLEOTIDE SEQUENCE [LARGE SCALE GENOMIC DNA]</scope>
    <source>
        <strain evidence="1 2">CCUG42038B</strain>
    </source>
</reference>
<evidence type="ECO:0000313" key="1">
    <source>
        <dbReference type="EMBL" id="AMB99274.1"/>
    </source>
</evidence>
<organism evidence="1 2">
    <name type="scientific">Aerococcus urinaehominis</name>
    <dbReference type="NCBI Taxonomy" id="128944"/>
    <lineage>
        <taxon>Bacteria</taxon>
        <taxon>Bacillati</taxon>
        <taxon>Bacillota</taxon>
        <taxon>Bacilli</taxon>
        <taxon>Lactobacillales</taxon>
        <taxon>Aerococcaceae</taxon>
        <taxon>Aerococcus</taxon>
    </lineage>
</organism>
<gene>
    <name evidence="1" type="ORF">AWM75_04330</name>
</gene>
<proteinExistence type="predicted"/>
<dbReference type="RefSeq" id="WP_067978700.1">
    <property type="nucleotide sequence ID" value="NZ_CP014163.1"/>
</dbReference>
<dbReference type="EMBL" id="CP014163">
    <property type="protein sequence ID" value="AMB99274.1"/>
    <property type="molecule type" value="Genomic_DNA"/>
</dbReference>
<evidence type="ECO:0000313" key="2">
    <source>
        <dbReference type="Proteomes" id="UP000062260"/>
    </source>
</evidence>
<keyword evidence="2" id="KW-1185">Reference proteome</keyword>
<protein>
    <submittedName>
        <fullName evidence="1">Uncharacterized protein</fullName>
    </submittedName>
</protein>
<accession>A0A0X8FLH4</accession>
<reference evidence="2" key="2">
    <citation type="submission" date="2016-01" db="EMBL/GenBank/DDBJ databases">
        <title>Six Aerococcus type strain genome sequencing and assembly using PacBio and Illumina Hiseq.</title>
        <authorList>
            <person name="Carkaci D."/>
            <person name="Dargis R."/>
            <person name="Nielsen X.C."/>
            <person name="Skovgaard O."/>
            <person name="Fuursted K."/>
            <person name="Christensen J.J."/>
        </authorList>
    </citation>
    <scope>NUCLEOTIDE SEQUENCE [LARGE SCALE GENOMIC DNA]</scope>
    <source>
        <strain evidence="2">CCUG42038B</strain>
    </source>
</reference>
<sequence>MQEAAKYMRIYVWMRSFINLIGITSFAWDIFLVAAVDLFTNYDDFHQKLHENKSLIYAFSQFIWRGYVFLTGLGMFTKLLRTGQLIWQASDVLYELGFVAVLSLPFTIIIYIAIRRGDI</sequence>
<dbReference type="Proteomes" id="UP000062260">
    <property type="component" value="Chromosome"/>
</dbReference>